<reference evidence="3 4" key="1">
    <citation type="journal article" date="2023" name="Nucleic Acids Res.">
        <title>The hologenome of Daphnia magna reveals possible DNA methylation and microbiome-mediated evolution of the host genome.</title>
        <authorList>
            <person name="Chaturvedi A."/>
            <person name="Li X."/>
            <person name="Dhandapani V."/>
            <person name="Marshall H."/>
            <person name="Kissane S."/>
            <person name="Cuenca-Cambronero M."/>
            <person name="Asole G."/>
            <person name="Calvet F."/>
            <person name="Ruiz-Romero M."/>
            <person name="Marangio P."/>
            <person name="Guigo R."/>
            <person name="Rago D."/>
            <person name="Mirbahai L."/>
            <person name="Eastwood N."/>
            <person name="Colbourne J.K."/>
            <person name="Zhou J."/>
            <person name="Mallon E."/>
            <person name="Orsini L."/>
        </authorList>
    </citation>
    <scope>NUCLEOTIDE SEQUENCE [LARGE SCALE GENOMIC DNA]</scope>
    <source>
        <strain evidence="3">LRV0_1</strain>
    </source>
</reference>
<name>A0ABR0AI99_9CRUS</name>
<dbReference type="EMBL" id="JAOYFB010000037">
    <property type="protein sequence ID" value="KAK4024703.1"/>
    <property type="molecule type" value="Genomic_DNA"/>
</dbReference>
<keyword evidence="4" id="KW-1185">Reference proteome</keyword>
<feature type="transmembrane region" description="Helical" evidence="1">
    <location>
        <begin position="131"/>
        <end position="155"/>
    </location>
</feature>
<feature type="chain" id="PRO_5046419372" evidence="2">
    <location>
        <begin position="25"/>
        <end position="220"/>
    </location>
</feature>
<feature type="signal peptide" evidence="2">
    <location>
        <begin position="1"/>
        <end position="24"/>
    </location>
</feature>
<organism evidence="3 4">
    <name type="scientific">Daphnia magna</name>
    <dbReference type="NCBI Taxonomy" id="35525"/>
    <lineage>
        <taxon>Eukaryota</taxon>
        <taxon>Metazoa</taxon>
        <taxon>Ecdysozoa</taxon>
        <taxon>Arthropoda</taxon>
        <taxon>Crustacea</taxon>
        <taxon>Branchiopoda</taxon>
        <taxon>Diplostraca</taxon>
        <taxon>Cladocera</taxon>
        <taxon>Anomopoda</taxon>
        <taxon>Daphniidae</taxon>
        <taxon>Daphnia</taxon>
    </lineage>
</organism>
<comment type="caution">
    <text evidence="3">The sequence shown here is derived from an EMBL/GenBank/DDBJ whole genome shotgun (WGS) entry which is preliminary data.</text>
</comment>
<keyword evidence="2" id="KW-0732">Signal</keyword>
<evidence type="ECO:0000256" key="2">
    <source>
        <dbReference type="SAM" id="SignalP"/>
    </source>
</evidence>
<keyword evidence="1" id="KW-1133">Transmembrane helix</keyword>
<evidence type="ECO:0000256" key="1">
    <source>
        <dbReference type="SAM" id="Phobius"/>
    </source>
</evidence>
<accession>A0ABR0AI99</accession>
<dbReference type="Proteomes" id="UP001234178">
    <property type="component" value="Unassembled WGS sequence"/>
</dbReference>
<sequence length="220" mass="24072">MQQKKNGQVTSGLGLLACCAHVEAVQNLAVRSERDPIGRITAKELSIADGGRQRRCPAKIFCLDRAHSKELIGWMSSLLKSTEARKLIAGSFHESSIKVTQGRRGFESGDKGEDIAKPSIQAVGRVQASSLLVGPAFIFVVVMADAAVLALKLWGHSFHTVTMHRRENILKQTDTRFQSLLFEPNRLNPKECGSLFGRSSLKQMVKEVSDDQKVKSLGGS</sequence>
<keyword evidence="1" id="KW-0472">Membrane</keyword>
<protein>
    <submittedName>
        <fullName evidence="3">Uncharacterized protein</fullName>
    </submittedName>
</protein>
<evidence type="ECO:0000313" key="4">
    <source>
        <dbReference type="Proteomes" id="UP001234178"/>
    </source>
</evidence>
<keyword evidence="1" id="KW-0812">Transmembrane</keyword>
<dbReference type="PROSITE" id="PS51257">
    <property type="entry name" value="PROKAR_LIPOPROTEIN"/>
    <property type="match status" value="1"/>
</dbReference>
<gene>
    <name evidence="3" type="ORF">OUZ56_010125</name>
</gene>
<evidence type="ECO:0000313" key="3">
    <source>
        <dbReference type="EMBL" id="KAK4024703.1"/>
    </source>
</evidence>
<proteinExistence type="predicted"/>